<feature type="transmembrane region" description="Helical" evidence="1">
    <location>
        <begin position="45"/>
        <end position="71"/>
    </location>
</feature>
<evidence type="ECO:0000313" key="3">
    <source>
        <dbReference type="EMBL" id="RAL20634.1"/>
    </source>
</evidence>
<gene>
    <name evidence="3" type="ORF">DL240_16515</name>
</gene>
<proteinExistence type="predicted"/>
<protein>
    <recommendedName>
        <fullName evidence="2">TadE-like domain-containing protein</fullName>
    </recommendedName>
</protein>
<organism evidence="3 4">
    <name type="scientific">Lujinxingia litoralis</name>
    <dbReference type="NCBI Taxonomy" id="2211119"/>
    <lineage>
        <taxon>Bacteria</taxon>
        <taxon>Deltaproteobacteria</taxon>
        <taxon>Bradymonadales</taxon>
        <taxon>Lujinxingiaceae</taxon>
        <taxon>Lujinxingia</taxon>
    </lineage>
</organism>
<feature type="transmembrane region" description="Helical" evidence="1">
    <location>
        <begin position="7"/>
        <end position="25"/>
    </location>
</feature>
<dbReference type="InterPro" id="IPR012495">
    <property type="entry name" value="TadE-like_dom"/>
</dbReference>
<keyword evidence="1" id="KW-0472">Membrane</keyword>
<dbReference type="Pfam" id="PF07811">
    <property type="entry name" value="TadE"/>
    <property type="match status" value="1"/>
</dbReference>
<reference evidence="3 4" key="1">
    <citation type="submission" date="2018-05" db="EMBL/GenBank/DDBJ databases">
        <title>Lujinxingia marina gen. nov. sp. nov., a new facultative anaerobic member of the class Deltaproteobacteria, and proposal of Lujinxingaceae fam. nov.</title>
        <authorList>
            <person name="Li C.-M."/>
        </authorList>
    </citation>
    <scope>NUCLEOTIDE SEQUENCE [LARGE SCALE GENOMIC DNA]</scope>
    <source>
        <strain evidence="3 4">B210</strain>
    </source>
</reference>
<evidence type="ECO:0000256" key="1">
    <source>
        <dbReference type="SAM" id="Phobius"/>
    </source>
</evidence>
<name>A0A328C2I3_9DELT</name>
<sequence>MLAQVGLHVGGLVAVAAGLLFWQLPGEHLRLMWASAAESTQVGTSVAFSGVLHLGIAALVWGLVYGAGALVKRGLARDVSNPRRFKPTQGAVFVETLVVFPVFLLLTFGLLQLSIVNLTAALMQVAGYQGARAAWVWQPEADAGRSGVDQAEVNERARIAVALVMAPVVAGDIQMVGREISPQAEAMARAMYVRFALDVSAGGLASLLFPVGGNDPTTELSAARAFDSDGFDRRAVRKFLFSYMMTEMGEGLASSDGIGVIHDGNSTGVRFKFHHYLAMPLVGGLFGEPKLFVGMGGRRGYYRTWEHEYVFPRQPHGVNRHTP</sequence>
<dbReference type="AlphaFoldDB" id="A0A328C2I3"/>
<dbReference type="Proteomes" id="UP000249169">
    <property type="component" value="Unassembled WGS sequence"/>
</dbReference>
<accession>A0A328C2I3</accession>
<evidence type="ECO:0000313" key="4">
    <source>
        <dbReference type="Proteomes" id="UP000249169"/>
    </source>
</evidence>
<keyword evidence="1" id="KW-1133">Transmembrane helix</keyword>
<evidence type="ECO:0000259" key="2">
    <source>
        <dbReference type="Pfam" id="PF07811"/>
    </source>
</evidence>
<keyword evidence="1" id="KW-0812">Transmembrane</keyword>
<feature type="domain" description="TadE-like" evidence="2">
    <location>
        <begin position="90"/>
        <end position="132"/>
    </location>
</feature>
<feature type="transmembrane region" description="Helical" evidence="1">
    <location>
        <begin position="92"/>
        <end position="115"/>
    </location>
</feature>
<dbReference type="EMBL" id="QHKO01000009">
    <property type="protein sequence ID" value="RAL20634.1"/>
    <property type="molecule type" value="Genomic_DNA"/>
</dbReference>
<comment type="caution">
    <text evidence="3">The sequence shown here is derived from an EMBL/GenBank/DDBJ whole genome shotgun (WGS) entry which is preliminary data.</text>
</comment>
<keyword evidence="4" id="KW-1185">Reference proteome</keyword>